<dbReference type="Proteomes" id="UP000271603">
    <property type="component" value="Chromosome"/>
</dbReference>
<evidence type="ECO:0008006" key="5">
    <source>
        <dbReference type="Google" id="ProtNLM"/>
    </source>
</evidence>
<reference evidence="3 4" key="1">
    <citation type="submission" date="2018-12" db="EMBL/GenBank/DDBJ databases">
        <authorList>
            <consortium name="Pathogen Informatics"/>
        </authorList>
    </citation>
    <scope>NUCLEOTIDE SEQUENCE [LARGE SCALE GENOMIC DNA]</scope>
    <source>
        <strain evidence="3 4">NCTC9419</strain>
    </source>
</reference>
<gene>
    <name evidence="3" type="ORF">NCTC9419_02491</name>
</gene>
<protein>
    <recommendedName>
        <fullName evidence="5">Polysialic acid transport protein kpsD</fullName>
    </recommendedName>
</protein>
<name>A0A447QLT3_SERRU</name>
<feature type="signal peptide" evidence="2">
    <location>
        <begin position="1"/>
        <end position="22"/>
    </location>
</feature>
<dbReference type="AlphaFoldDB" id="A0A447QLT3"/>
<feature type="chain" id="PRO_5019290087" description="Polysialic acid transport protein kpsD" evidence="2">
    <location>
        <begin position="23"/>
        <end position="104"/>
    </location>
</feature>
<dbReference type="EMBL" id="LR134155">
    <property type="protein sequence ID" value="VEA70967.1"/>
    <property type="molecule type" value="Genomic_DNA"/>
</dbReference>
<evidence type="ECO:0000313" key="4">
    <source>
        <dbReference type="Proteomes" id="UP000271603"/>
    </source>
</evidence>
<keyword evidence="1" id="KW-0175">Coiled coil</keyword>
<sequence>MKNVFILSALGLSLLASANVMAAEGLMPDRERSSATYGDRILFQGNYNTYRTSNYALSDLEKFESKLQDHENELKQLRDENRNKDRQIDELKRSLQELSNKVKG</sequence>
<proteinExistence type="predicted"/>
<accession>A0A447QLT3</accession>
<keyword evidence="2" id="KW-0732">Signal</keyword>
<evidence type="ECO:0000256" key="2">
    <source>
        <dbReference type="SAM" id="SignalP"/>
    </source>
</evidence>
<feature type="coiled-coil region" evidence="1">
    <location>
        <begin position="60"/>
        <end position="101"/>
    </location>
</feature>
<evidence type="ECO:0000313" key="3">
    <source>
        <dbReference type="EMBL" id="VEA70967.1"/>
    </source>
</evidence>
<evidence type="ECO:0000256" key="1">
    <source>
        <dbReference type="SAM" id="Coils"/>
    </source>
</evidence>
<organism evidence="3 4">
    <name type="scientific">Serratia rubidaea</name>
    <name type="common">Serratia marinorubra</name>
    <dbReference type="NCBI Taxonomy" id="61652"/>
    <lineage>
        <taxon>Bacteria</taxon>
        <taxon>Pseudomonadati</taxon>
        <taxon>Pseudomonadota</taxon>
        <taxon>Gammaproteobacteria</taxon>
        <taxon>Enterobacterales</taxon>
        <taxon>Yersiniaceae</taxon>
        <taxon>Serratia</taxon>
    </lineage>
</organism>